<dbReference type="eggNOG" id="KOG2565">
    <property type="taxonomic scope" value="Eukaryota"/>
</dbReference>
<dbReference type="GO" id="GO:0004301">
    <property type="term" value="F:epoxide hydrolase activity"/>
    <property type="evidence" value="ECO:0007669"/>
    <property type="project" value="TreeGrafter"/>
</dbReference>
<feature type="domain" description="Epoxide hydrolase N-terminal" evidence="4">
    <location>
        <begin position="15"/>
        <end position="131"/>
    </location>
</feature>
<dbReference type="AlphaFoldDB" id="A0A0C4DZ61"/>
<reference evidence="6" key="4">
    <citation type="journal article" date="2015" name="G3 (Bethesda)">
        <title>Genome sequences of three phytopathogenic species of the Magnaporthaceae family of fungi.</title>
        <authorList>
            <person name="Okagaki L.H."/>
            <person name="Nunes C.C."/>
            <person name="Sailsbery J."/>
            <person name="Clay B."/>
            <person name="Brown D."/>
            <person name="John T."/>
            <person name="Oh Y."/>
            <person name="Young N."/>
            <person name="Fitzgerald M."/>
            <person name="Haas B.J."/>
            <person name="Zeng Q."/>
            <person name="Young S."/>
            <person name="Adiconis X."/>
            <person name="Fan L."/>
            <person name="Levin J.Z."/>
            <person name="Mitchell T.K."/>
            <person name="Okubara P.A."/>
            <person name="Farman M.L."/>
            <person name="Kohn L.M."/>
            <person name="Birren B."/>
            <person name="Ma L.-J."/>
            <person name="Dean R.A."/>
        </authorList>
    </citation>
    <scope>NUCLEOTIDE SEQUENCE</scope>
    <source>
        <strain evidence="6">ATCC 64411 / 73-15</strain>
    </source>
</reference>
<reference evidence="6" key="5">
    <citation type="submission" date="2015-06" db="UniProtKB">
        <authorList>
            <consortium name="EnsemblFungi"/>
        </authorList>
    </citation>
    <scope>IDENTIFICATION</scope>
    <source>
        <strain evidence="6">ATCC 64411</strain>
    </source>
</reference>
<dbReference type="EMBL" id="GL876969">
    <property type="protein sequence ID" value="KLU86336.1"/>
    <property type="molecule type" value="Genomic_DNA"/>
</dbReference>
<proteinExistence type="inferred from homology"/>
<evidence type="ECO:0000313" key="6">
    <source>
        <dbReference type="EnsemblFungi" id="MAPG_05350T0"/>
    </source>
</evidence>
<feature type="compositionally biased region" description="Low complexity" evidence="3">
    <location>
        <begin position="248"/>
        <end position="261"/>
    </location>
</feature>
<evidence type="ECO:0000313" key="7">
    <source>
        <dbReference type="Proteomes" id="UP000011715"/>
    </source>
</evidence>
<gene>
    <name evidence="5" type="ORF">MAPG_05350</name>
</gene>
<dbReference type="Proteomes" id="UP000011715">
    <property type="component" value="Unassembled WGS sequence"/>
</dbReference>
<reference evidence="7" key="1">
    <citation type="submission" date="2010-05" db="EMBL/GenBank/DDBJ databases">
        <title>The genome sequence of Magnaporthe poae strain ATCC 64411.</title>
        <authorList>
            <person name="Ma L.-J."/>
            <person name="Dead R."/>
            <person name="Young S."/>
            <person name="Zeng Q."/>
            <person name="Koehrsen M."/>
            <person name="Alvarado L."/>
            <person name="Berlin A."/>
            <person name="Chapman S.B."/>
            <person name="Chen Z."/>
            <person name="Freedman E."/>
            <person name="Gellesch M."/>
            <person name="Goldberg J."/>
            <person name="Griggs A."/>
            <person name="Gujja S."/>
            <person name="Heilman E.R."/>
            <person name="Heiman D."/>
            <person name="Hepburn T."/>
            <person name="Howarth C."/>
            <person name="Jen D."/>
            <person name="Larson L."/>
            <person name="Mehta T."/>
            <person name="Neiman D."/>
            <person name="Pearson M."/>
            <person name="Roberts A."/>
            <person name="Saif S."/>
            <person name="Shea T."/>
            <person name="Shenoy N."/>
            <person name="Sisk P."/>
            <person name="Stolte C."/>
            <person name="Sykes S."/>
            <person name="Walk T."/>
            <person name="White J."/>
            <person name="Yandava C."/>
            <person name="Haas B."/>
            <person name="Nusbaum C."/>
            <person name="Birren B."/>
        </authorList>
    </citation>
    <scope>NUCLEOTIDE SEQUENCE [LARGE SCALE GENOMIC DNA]</scope>
    <source>
        <strain evidence="7">ATCC 64411 / 73-15</strain>
    </source>
</reference>
<dbReference type="Pfam" id="PF06441">
    <property type="entry name" value="EHN"/>
    <property type="match status" value="1"/>
</dbReference>
<accession>A0A0C4DZ61</accession>
<keyword evidence="7" id="KW-1185">Reference proteome</keyword>
<dbReference type="PANTHER" id="PTHR21661:SF71">
    <property type="entry name" value="EPOXIDE HYDROLASE N-TERMINAL DOMAIN-CONTAINING PROTEIN"/>
    <property type="match status" value="1"/>
</dbReference>
<evidence type="ECO:0000256" key="2">
    <source>
        <dbReference type="ARBA" id="ARBA00022801"/>
    </source>
</evidence>
<feature type="compositionally biased region" description="Low complexity" evidence="3">
    <location>
        <begin position="145"/>
        <end position="156"/>
    </location>
</feature>
<keyword evidence="2 5" id="KW-0378">Hydrolase</keyword>
<evidence type="ECO:0000259" key="4">
    <source>
        <dbReference type="Pfam" id="PF06441"/>
    </source>
</evidence>
<evidence type="ECO:0000256" key="3">
    <source>
        <dbReference type="SAM" id="MobiDB-lite"/>
    </source>
</evidence>
<comment type="similarity">
    <text evidence="1">Belongs to the peptidase S33 family.</text>
</comment>
<dbReference type="EnsemblFungi" id="MAPG_05350T0">
    <property type="protein sequence ID" value="MAPG_05350T0"/>
    <property type="gene ID" value="MAPG_05350"/>
</dbReference>
<dbReference type="STRING" id="644358.A0A0C4DZ61"/>
<dbReference type="OrthoDB" id="7130006at2759"/>
<dbReference type="GO" id="GO:0097176">
    <property type="term" value="P:epoxide metabolic process"/>
    <property type="evidence" value="ECO:0007669"/>
    <property type="project" value="TreeGrafter"/>
</dbReference>
<dbReference type="PANTHER" id="PTHR21661">
    <property type="entry name" value="EPOXIDE HYDROLASE 1-RELATED"/>
    <property type="match status" value="1"/>
</dbReference>
<dbReference type="Gene3D" id="3.40.50.1820">
    <property type="entry name" value="alpha/beta hydrolase"/>
    <property type="match status" value="1"/>
</dbReference>
<dbReference type="VEuPathDB" id="FungiDB:MAPG_05350"/>
<evidence type="ECO:0000256" key="1">
    <source>
        <dbReference type="ARBA" id="ARBA00010088"/>
    </source>
</evidence>
<reference evidence="5" key="2">
    <citation type="submission" date="2010-05" db="EMBL/GenBank/DDBJ databases">
        <title>The Genome Sequence of Magnaporthe poae strain ATCC 64411.</title>
        <authorList>
            <consortium name="The Broad Institute Genome Sequencing Platform"/>
            <consortium name="Broad Institute Genome Sequencing Center for Infectious Disease"/>
            <person name="Ma L.-J."/>
            <person name="Dead R."/>
            <person name="Young S."/>
            <person name="Zeng Q."/>
            <person name="Koehrsen M."/>
            <person name="Alvarado L."/>
            <person name="Berlin A."/>
            <person name="Chapman S.B."/>
            <person name="Chen Z."/>
            <person name="Freedman E."/>
            <person name="Gellesch M."/>
            <person name="Goldberg J."/>
            <person name="Griggs A."/>
            <person name="Gujja S."/>
            <person name="Heilman E.R."/>
            <person name="Heiman D."/>
            <person name="Hepburn T."/>
            <person name="Howarth C."/>
            <person name="Jen D."/>
            <person name="Larson L."/>
            <person name="Mehta T."/>
            <person name="Neiman D."/>
            <person name="Pearson M."/>
            <person name="Roberts A."/>
            <person name="Saif S."/>
            <person name="Shea T."/>
            <person name="Shenoy N."/>
            <person name="Sisk P."/>
            <person name="Stolte C."/>
            <person name="Sykes S."/>
            <person name="Walk T."/>
            <person name="White J."/>
            <person name="Yandava C."/>
            <person name="Haas B."/>
            <person name="Nusbaum C."/>
            <person name="Birren B."/>
        </authorList>
    </citation>
    <scope>NUCLEOTIDE SEQUENCE</scope>
    <source>
        <strain evidence="5">ATCC 64411</strain>
    </source>
</reference>
<reference evidence="5" key="3">
    <citation type="submission" date="2011-03" db="EMBL/GenBank/DDBJ databases">
        <title>Annotation of Magnaporthe poae ATCC 64411.</title>
        <authorList>
            <person name="Ma L.-J."/>
            <person name="Dead R."/>
            <person name="Young S.K."/>
            <person name="Zeng Q."/>
            <person name="Gargeya S."/>
            <person name="Fitzgerald M."/>
            <person name="Haas B."/>
            <person name="Abouelleil A."/>
            <person name="Alvarado L."/>
            <person name="Arachchi H.M."/>
            <person name="Berlin A."/>
            <person name="Brown A."/>
            <person name="Chapman S.B."/>
            <person name="Chen Z."/>
            <person name="Dunbar C."/>
            <person name="Freedman E."/>
            <person name="Gearin G."/>
            <person name="Gellesch M."/>
            <person name="Goldberg J."/>
            <person name="Griggs A."/>
            <person name="Gujja S."/>
            <person name="Heiman D."/>
            <person name="Howarth C."/>
            <person name="Larson L."/>
            <person name="Lui A."/>
            <person name="MacDonald P.J.P."/>
            <person name="Mehta T."/>
            <person name="Montmayeur A."/>
            <person name="Murphy C."/>
            <person name="Neiman D."/>
            <person name="Pearson M."/>
            <person name="Priest M."/>
            <person name="Roberts A."/>
            <person name="Saif S."/>
            <person name="Shea T."/>
            <person name="Shenoy N."/>
            <person name="Sisk P."/>
            <person name="Stolte C."/>
            <person name="Sykes S."/>
            <person name="Yandava C."/>
            <person name="Wortman J."/>
            <person name="Nusbaum C."/>
            <person name="Birren B."/>
        </authorList>
    </citation>
    <scope>NUCLEOTIDE SEQUENCE</scope>
    <source>
        <strain evidence="5">ATCC 64411</strain>
    </source>
</reference>
<organism evidence="6 7">
    <name type="scientific">Magnaporthiopsis poae (strain ATCC 64411 / 73-15)</name>
    <name type="common">Kentucky bluegrass fungus</name>
    <name type="synonym">Magnaporthe poae</name>
    <dbReference type="NCBI Taxonomy" id="644358"/>
    <lineage>
        <taxon>Eukaryota</taxon>
        <taxon>Fungi</taxon>
        <taxon>Dikarya</taxon>
        <taxon>Ascomycota</taxon>
        <taxon>Pezizomycotina</taxon>
        <taxon>Sordariomycetes</taxon>
        <taxon>Sordariomycetidae</taxon>
        <taxon>Magnaporthales</taxon>
        <taxon>Magnaporthaceae</taxon>
        <taxon>Magnaporthiopsis</taxon>
    </lineage>
</organism>
<dbReference type="EMBL" id="ADBL01001267">
    <property type="status" value="NOT_ANNOTATED_CDS"/>
    <property type="molecule type" value="Genomic_DNA"/>
</dbReference>
<protein>
    <submittedName>
        <fullName evidence="5">Epoxide hydrolase</fullName>
    </submittedName>
</protein>
<dbReference type="SUPFAM" id="SSF53474">
    <property type="entry name" value="alpha/beta-Hydrolases"/>
    <property type="match status" value="1"/>
</dbReference>
<evidence type="ECO:0000313" key="5">
    <source>
        <dbReference type="EMBL" id="KLU86336.1"/>
    </source>
</evidence>
<sequence length="289" mass="31405">MAALVPETPAVGDEVKPYKIHVSSKYLDLTRQKLELTRLPHENANPRSTNWWEPKPSVEPLIDYWLERFSWRDQEARLNTLPQFRTSLALPGGDYLQAGQQPPALRVHFLHFRSPRPGAVPLLLVPPFPFTNLLLAHLAAPLTDPPASGAPSAAPGTSEGADRKPEIRPPTIAEETEPSTPSPPRSDKGKGKEGNPSQERQLVEKENKEMATTPSSPTVVGSPSVPLAELLKPPARDLFTSDDESPDTLVVTTPPLGGTPPVTSPAPNISSPCCVDTLYTTYTICRDLG</sequence>
<dbReference type="InterPro" id="IPR029058">
    <property type="entry name" value="AB_hydrolase_fold"/>
</dbReference>
<feature type="region of interest" description="Disordered" evidence="3">
    <location>
        <begin position="145"/>
        <end position="265"/>
    </location>
</feature>
<dbReference type="EMBL" id="ADBL01001268">
    <property type="status" value="NOT_ANNOTATED_CDS"/>
    <property type="molecule type" value="Genomic_DNA"/>
</dbReference>
<dbReference type="InterPro" id="IPR010497">
    <property type="entry name" value="Epoxide_hydro_N"/>
</dbReference>
<feature type="compositionally biased region" description="Low complexity" evidence="3">
    <location>
        <begin position="212"/>
        <end position="226"/>
    </location>
</feature>
<name>A0A0C4DZ61_MAGP6</name>